<dbReference type="EMBL" id="LJSN01000001">
    <property type="protein sequence ID" value="PNE43438.1"/>
    <property type="molecule type" value="Genomic_DNA"/>
</dbReference>
<sequence length="115" mass="11714">MAIVLPAIVVLTLAVVQAGLWFLARGIALTAAREGAAAARSYHASLGEGRERARSVLDRTAGDLLTGTSVQAASTGERVRVEVSGRALSLLPGVSGLQITQAATGPVERYTSTGG</sequence>
<feature type="domain" description="TadE-like" evidence="1">
    <location>
        <begin position="1"/>
        <end position="36"/>
    </location>
</feature>
<accession>A0A2N8PQY7</accession>
<evidence type="ECO:0000259" key="1">
    <source>
        <dbReference type="Pfam" id="PF07811"/>
    </source>
</evidence>
<keyword evidence="3" id="KW-1185">Reference proteome</keyword>
<comment type="caution">
    <text evidence="2">The sequence shown here is derived from an EMBL/GenBank/DDBJ whole genome shotgun (WGS) entry which is preliminary data.</text>
</comment>
<proteinExistence type="predicted"/>
<evidence type="ECO:0000313" key="3">
    <source>
        <dbReference type="Proteomes" id="UP000236047"/>
    </source>
</evidence>
<gene>
    <name evidence="2" type="ORF">AOB60_00450</name>
</gene>
<dbReference type="Proteomes" id="UP000236047">
    <property type="component" value="Unassembled WGS sequence"/>
</dbReference>
<dbReference type="InterPro" id="IPR012495">
    <property type="entry name" value="TadE-like_dom"/>
</dbReference>
<name>A0A2N8PQY7_STRNR</name>
<dbReference type="AlphaFoldDB" id="A0A2N8PQY7"/>
<reference evidence="3" key="1">
    <citation type="submission" date="2015-09" db="EMBL/GenBank/DDBJ databases">
        <authorList>
            <person name="Graham D.E."/>
            <person name="Mahan K.M."/>
            <person name="Klingeman D.M."/>
            <person name="Fida T."/>
            <person name="Giannone R.J."/>
            <person name="Hettich R.L."/>
            <person name="Parry R.J."/>
            <person name="Spain J.C."/>
        </authorList>
    </citation>
    <scope>NUCLEOTIDE SEQUENCE [LARGE SCALE GENOMIC DNA]</scope>
    <source>
        <strain evidence="3">JCM 4701</strain>
    </source>
</reference>
<evidence type="ECO:0000313" key="2">
    <source>
        <dbReference type="EMBL" id="PNE43438.1"/>
    </source>
</evidence>
<protein>
    <recommendedName>
        <fullName evidence="1">TadE-like domain-containing protein</fullName>
    </recommendedName>
</protein>
<organism evidence="2 3">
    <name type="scientific">Streptomyces noursei</name>
    <name type="common">Streptomyces albulus</name>
    <dbReference type="NCBI Taxonomy" id="1971"/>
    <lineage>
        <taxon>Bacteria</taxon>
        <taxon>Bacillati</taxon>
        <taxon>Actinomycetota</taxon>
        <taxon>Actinomycetes</taxon>
        <taxon>Kitasatosporales</taxon>
        <taxon>Streptomycetaceae</taxon>
        <taxon>Streptomyces</taxon>
    </lineage>
</organism>
<dbReference type="Pfam" id="PF07811">
    <property type="entry name" value="TadE"/>
    <property type="match status" value="1"/>
</dbReference>